<feature type="region of interest" description="Disordered" evidence="2">
    <location>
        <begin position="37"/>
        <end position="90"/>
    </location>
</feature>
<feature type="compositionally biased region" description="Acidic residues" evidence="2">
    <location>
        <begin position="42"/>
        <end position="51"/>
    </location>
</feature>
<evidence type="ECO:0000313" key="4">
    <source>
        <dbReference type="EMBL" id="GES98248.1"/>
    </source>
</evidence>
<gene>
    <name evidence="4" type="ORF">RCL2_002480400</name>
</gene>
<dbReference type="InterPro" id="IPR001841">
    <property type="entry name" value="Znf_RING"/>
</dbReference>
<proteinExistence type="predicted"/>
<evidence type="ECO:0000256" key="1">
    <source>
        <dbReference type="PROSITE-ProRule" id="PRU00175"/>
    </source>
</evidence>
<evidence type="ECO:0000256" key="2">
    <source>
        <dbReference type="SAM" id="MobiDB-lite"/>
    </source>
</evidence>
<feature type="compositionally biased region" description="Polar residues" evidence="2">
    <location>
        <begin position="65"/>
        <end position="86"/>
    </location>
</feature>
<feature type="compositionally biased region" description="Acidic residues" evidence="2">
    <location>
        <begin position="411"/>
        <end position="423"/>
    </location>
</feature>
<dbReference type="AlphaFoldDB" id="A0A8H3M863"/>
<dbReference type="PROSITE" id="PS50089">
    <property type="entry name" value="ZF_RING_2"/>
    <property type="match status" value="1"/>
</dbReference>
<evidence type="ECO:0000313" key="5">
    <source>
        <dbReference type="Proteomes" id="UP000615446"/>
    </source>
</evidence>
<keyword evidence="1" id="KW-0862">Zinc</keyword>
<dbReference type="OrthoDB" id="2395307at2759"/>
<feature type="domain" description="RING-type" evidence="3">
    <location>
        <begin position="245"/>
        <end position="287"/>
    </location>
</feature>
<keyword evidence="1" id="KW-0863">Zinc-finger</keyword>
<protein>
    <recommendedName>
        <fullName evidence="3">RING-type domain-containing protein</fullName>
    </recommendedName>
</protein>
<feature type="region of interest" description="Disordered" evidence="2">
    <location>
        <begin position="408"/>
        <end position="468"/>
    </location>
</feature>
<dbReference type="EMBL" id="BLAL01000266">
    <property type="protein sequence ID" value="GES98248.1"/>
    <property type="molecule type" value="Genomic_DNA"/>
</dbReference>
<reference evidence="4" key="1">
    <citation type="submission" date="2019-10" db="EMBL/GenBank/DDBJ databases">
        <title>Conservation and host-specific expression of non-tandemly repeated heterogenous ribosome RNA gene in arbuscular mycorrhizal fungi.</title>
        <authorList>
            <person name="Maeda T."/>
            <person name="Kobayashi Y."/>
            <person name="Nakagawa T."/>
            <person name="Ezawa T."/>
            <person name="Yamaguchi K."/>
            <person name="Bino T."/>
            <person name="Nishimoto Y."/>
            <person name="Shigenobu S."/>
            <person name="Kawaguchi M."/>
        </authorList>
    </citation>
    <scope>NUCLEOTIDE SEQUENCE</scope>
    <source>
        <strain evidence="4">HR1</strain>
    </source>
</reference>
<dbReference type="Proteomes" id="UP000615446">
    <property type="component" value="Unassembled WGS sequence"/>
</dbReference>
<name>A0A8H3M863_9GLOM</name>
<evidence type="ECO:0000259" key="3">
    <source>
        <dbReference type="PROSITE" id="PS50089"/>
    </source>
</evidence>
<dbReference type="SUPFAM" id="SSF57850">
    <property type="entry name" value="RING/U-box"/>
    <property type="match status" value="1"/>
</dbReference>
<dbReference type="GO" id="GO:0008270">
    <property type="term" value="F:zinc ion binding"/>
    <property type="evidence" value="ECO:0007669"/>
    <property type="project" value="UniProtKB-KW"/>
</dbReference>
<organism evidence="4 5">
    <name type="scientific">Rhizophagus clarus</name>
    <dbReference type="NCBI Taxonomy" id="94130"/>
    <lineage>
        <taxon>Eukaryota</taxon>
        <taxon>Fungi</taxon>
        <taxon>Fungi incertae sedis</taxon>
        <taxon>Mucoromycota</taxon>
        <taxon>Glomeromycotina</taxon>
        <taxon>Glomeromycetes</taxon>
        <taxon>Glomerales</taxon>
        <taxon>Glomeraceae</taxon>
        <taxon>Rhizophagus</taxon>
    </lineage>
</organism>
<comment type="caution">
    <text evidence="4">The sequence shown here is derived from an EMBL/GenBank/DDBJ whole genome shotgun (WGS) entry which is preliminary data.</text>
</comment>
<accession>A0A8H3M863</accession>
<keyword evidence="1" id="KW-0479">Metal-binding</keyword>
<sequence length="613" mass="68411">MSCLSDKRATLLSYLQNNIQGIMDDEMRERKPDFYYDMGDLAYDDDDDDDGGGGGEKSTERATEGPNQESNLSDNMEGDINTSSPSRDIYEVQPGRNKALKLLALHILKHLPDDILREELDVSSIKSNEAIPDYGPCMECDIPILTEDPPRSLVLNVCGDMIHRTCAGKIHKDGTLLCSCGKADHSDPLLPFQYSIVDYGGREKSSIPESERPSLVNLRNLGYNILKSLEDKTVRDIDFPELGSCSECGNDILMFPFKAFSYLSCGHIFHRLCIENRLFLGTPSACPAPDCGKSVDILDETGIISNPDPRVTSQSSGISPSMGTFALSSPPIRMLGIEGPVTQQDKSTLRCAKCSEDLSSSLPPLGFLRIAPQPQGPSKPLVYLTCKHIVHYNCIDNPRKLCPIYPSTNDTETDDMETDDDETVTNNFETQGSSTMQNKRTMEPASTEKSSSKKQKTSTNIGESPTLKRLIKELATPSSASSITDTQPTIADRGNLTDLYNAILTAEEKNRATNQEIILRYYSFGEELENMFDRFKSLHRDRKAQRMLVKEVTKQLPSDLSKNTIEKRIERARKIYDLFSTIGFEKIQRVKTPVSHIYGLSWEDIDTLGEKFR</sequence>